<accession>A0A318EIG3</accession>
<dbReference type="GO" id="GO:0016787">
    <property type="term" value="F:hydrolase activity"/>
    <property type="evidence" value="ECO:0007669"/>
    <property type="project" value="UniProtKB-KW"/>
</dbReference>
<dbReference type="OrthoDB" id="5729753at2"/>
<dbReference type="PANTHER" id="PTHR43194:SF2">
    <property type="entry name" value="PEROXISOMAL MEMBRANE PROTEIN LPX1"/>
    <property type="match status" value="1"/>
</dbReference>
<dbReference type="InterPro" id="IPR050228">
    <property type="entry name" value="Carboxylesterase_BioH"/>
</dbReference>
<dbReference type="InterPro" id="IPR000639">
    <property type="entry name" value="Epox_hydrolase-like"/>
</dbReference>
<dbReference type="PRINTS" id="PR00412">
    <property type="entry name" value="EPOXHYDRLASE"/>
</dbReference>
<gene>
    <name evidence="2" type="ORF">C8D93_101735</name>
</gene>
<evidence type="ECO:0000313" key="3">
    <source>
        <dbReference type="Proteomes" id="UP000248330"/>
    </source>
</evidence>
<proteinExistence type="predicted"/>
<dbReference type="Pfam" id="PF12697">
    <property type="entry name" value="Abhydrolase_6"/>
    <property type="match status" value="1"/>
</dbReference>
<dbReference type="Gene3D" id="3.40.50.1820">
    <property type="entry name" value="alpha/beta hydrolase"/>
    <property type="match status" value="1"/>
</dbReference>
<organism evidence="2 3">
    <name type="scientific">Sinimarinibacterium flocculans</name>
    <dbReference type="NCBI Taxonomy" id="985250"/>
    <lineage>
        <taxon>Bacteria</taxon>
        <taxon>Pseudomonadati</taxon>
        <taxon>Pseudomonadota</taxon>
        <taxon>Gammaproteobacteria</taxon>
        <taxon>Nevskiales</taxon>
        <taxon>Nevskiaceae</taxon>
        <taxon>Sinimarinibacterium</taxon>
    </lineage>
</organism>
<dbReference type="InterPro" id="IPR000073">
    <property type="entry name" value="AB_hydrolase_1"/>
</dbReference>
<feature type="domain" description="AB hydrolase-1" evidence="1">
    <location>
        <begin position="46"/>
        <end position="294"/>
    </location>
</feature>
<keyword evidence="3" id="KW-1185">Reference proteome</keyword>
<reference evidence="2 3" key="1">
    <citation type="submission" date="2018-04" db="EMBL/GenBank/DDBJ databases">
        <title>Genomic Encyclopedia of Type Strains, Phase IV (KMG-IV): sequencing the most valuable type-strain genomes for metagenomic binning, comparative biology and taxonomic classification.</title>
        <authorList>
            <person name="Goeker M."/>
        </authorList>
    </citation>
    <scope>NUCLEOTIDE SEQUENCE [LARGE SCALE GENOMIC DNA]</scope>
    <source>
        <strain evidence="2 3">DSM 104150</strain>
    </source>
</reference>
<evidence type="ECO:0000313" key="2">
    <source>
        <dbReference type="EMBL" id="PXV71680.1"/>
    </source>
</evidence>
<dbReference type="PANTHER" id="PTHR43194">
    <property type="entry name" value="HYDROLASE ALPHA/BETA FOLD FAMILY"/>
    <property type="match status" value="1"/>
</dbReference>
<protein>
    <submittedName>
        <fullName evidence="2">Alpha-beta hydrolase superfamily lysophospholipase</fullName>
    </submittedName>
</protein>
<sequence>MSLACPNPIDTRVGIAQDGFTAPDGREIVLWRWPRSEVRPTLHWAHATGFHGRLYAPLLDALASDCNVLAWDMRGHGASAGAADMATFRGWETYYQDLTAWLAAQEAPVWLAGHSIGATTSLMAAARRPDKVLGLILVEPVIMDRWQGWRLWLAKRLGQSQRFSLAAGAARRRRVFDSQATALSNYRGRGGFRTWPDEWLEAYVRHGLVPHENQVRLACSPEWESTTFAHTEHNPWPGIRRLQCPVIALAAERASTFSPAARQRLSALLPLAEVNTIAGATHFLPMERPEAVLDTVRSALRMGASRN</sequence>
<dbReference type="AlphaFoldDB" id="A0A318EIG3"/>
<evidence type="ECO:0000259" key="1">
    <source>
        <dbReference type="Pfam" id="PF12697"/>
    </source>
</evidence>
<dbReference type="Proteomes" id="UP000248330">
    <property type="component" value="Unassembled WGS sequence"/>
</dbReference>
<dbReference type="RefSeq" id="WP_110263776.1">
    <property type="nucleotide sequence ID" value="NZ_CAKZQT010000024.1"/>
</dbReference>
<dbReference type="InterPro" id="IPR029058">
    <property type="entry name" value="AB_hydrolase_fold"/>
</dbReference>
<name>A0A318EIG3_9GAMM</name>
<dbReference type="EMBL" id="QICN01000001">
    <property type="protein sequence ID" value="PXV71680.1"/>
    <property type="molecule type" value="Genomic_DNA"/>
</dbReference>
<comment type="caution">
    <text evidence="2">The sequence shown here is derived from an EMBL/GenBank/DDBJ whole genome shotgun (WGS) entry which is preliminary data.</text>
</comment>
<keyword evidence="2" id="KW-0378">Hydrolase</keyword>
<dbReference type="SUPFAM" id="SSF53474">
    <property type="entry name" value="alpha/beta-Hydrolases"/>
    <property type="match status" value="1"/>
</dbReference>